<dbReference type="InterPro" id="IPR055170">
    <property type="entry name" value="GFO_IDH_MocA-like_dom"/>
</dbReference>
<proteinExistence type="predicted"/>
<dbReference type="STRING" id="1073327.SAMN04488108_1217"/>
<evidence type="ECO:0000313" key="4">
    <source>
        <dbReference type="Proteomes" id="UP000184609"/>
    </source>
</evidence>
<dbReference type="InterPro" id="IPR000683">
    <property type="entry name" value="Gfo/Idh/MocA-like_OxRdtase_N"/>
</dbReference>
<dbReference type="InterPro" id="IPR036291">
    <property type="entry name" value="NAD(P)-bd_dom_sf"/>
</dbReference>
<name>A0A1M7Z8U6_9BACT</name>
<evidence type="ECO:0000259" key="2">
    <source>
        <dbReference type="Pfam" id="PF22725"/>
    </source>
</evidence>
<dbReference type="InterPro" id="IPR051317">
    <property type="entry name" value="Gfo/Idh/MocA_oxidoreduct"/>
</dbReference>
<keyword evidence="4" id="KW-1185">Reference proteome</keyword>
<dbReference type="Pfam" id="PF01408">
    <property type="entry name" value="GFO_IDH_MocA"/>
    <property type="match status" value="1"/>
</dbReference>
<dbReference type="Gene3D" id="3.40.50.720">
    <property type="entry name" value="NAD(P)-binding Rossmann-like Domain"/>
    <property type="match status" value="1"/>
</dbReference>
<protein>
    <submittedName>
        <fullName evidence="3">Predicted dehydrogenase</fullName>
    </submittedName>
</protein>
<dbReference type="EMBL" id="FRXN01000002">
    <property type="protein sequence ID" value="SHO61259.1"/>
    <property type="molecule type" value="Genomic_DNA"/>
</dbReference>
<dbReference type="GO" id="GO:0000166">
    <property type="term" value="F:nucleotide binding"/>
    <property type="evidence" value="ECO:0007669"/>
    <property type="project" value="InterPro"/>
</dbReference>
<accession>A0A1M7Z8U6</accession>
<dbReference type="AlphaFoldDB" id="A0A1M7Z8U6"/>
<evidence type="ECO:0000313" key="3">
    <source>
        <dbReference type="EMBL" id="SHO61259.1"/>
    </source>
</evidence>
<evidence type="ECO:0000259" key="1">
    <source>
        <dbReference type="Pfam" id="PF01408"/>
    </source>
</evidence>
<dbReference type="PANTHER" id="PTHR43708:SF3">
    <property type="entry name" value="OXIDOREDUCTASE"/>
    <property type="match status" value="1"/>
</dbReference>
<dbReference type="Proteomes" id="UP000184609">
    <property type="component" value="Unassembled WGS sequence"/>
</dbReference>
<feature type="domain" description="GFO/IDH/MocA-like oxidoreductase" evidence="2">
    <location>
        <begin position="148"/>
        <end position="279"/>
    </location>
</feature>
<dbReference type="RefSeq" id="WP_073570907.1">
    <property type="nucleotide sequence ID" value="NZ_FRXN01000002.1"/>
</dbReference>
<dbReference type="Gene3D" id="3.30.360.10">
    <property type="entry name" value="Dihydrodipicolinate Reductase, domain 2"/>
    <property type="match status" value="1"/>
</dbReference>
<reference evidence="4" key="1">
    <citation type="submission" date="2016-12" db="EMBL/GenBank/DDBJ databases">
        <authorList>
            <person name="Varghese N."/>
            <person name="Submissions S."/>
        </authorList>
    </citation>
    <scope>NUCLEOTIDE SEQUENCE [LARGE SCALE GENOMIC DNA]</scope>
    <source>
        <strain evidence="4">DSM 25035</strain>
    </source>
</reference>
<dbReference type="OrthoDB" id="9815825at2"/>
<dbReference type="PANTHER" id="PTHR43708">
    <property type="entry name" value="CONSERVED EXPRESSED OXIDOREDUCTASE (EUROFUNG)"/>
    <property type="match status" value="1"/>
</dbReference>
<dbReference type="SUPFAM" id="SSF55347">
    <property type="entry name" value="Glyceraldehyde-3-phosphate dehydrogenase-like, C-terminal domain"/>
    <property type="match status" value="1"/>
</dbReference>
<dbReference type="SUPFAM" id="SSF51735">
    <property type="entry name" value="NAD(P)-binding Rossmann-fold domains"/>
    <property type="match status" value="1"/>
</dbReference>
<gene>
    <name evidence="3" type="ORF">SAMN04488108_1217</name>
</gene>
<feature type="domain" description="Gfo/Idh/MocA-like oxidoreductase N-terminal" evidence="1">
    <location>
        <begin position="8"/>
        <end position="137"/>
    </location>
</feature>
<dbReference type="Pfam" id="PF22725">
    <property type="entry name" value="GFO_IDH_MocA_C3"/>
    <property type="match status" value="1"/>
</dbReference>
<organism evidence="3 4">
    <name type="scientific">Algoriphagus zhangzhouensis</name>
    <dbReference type="NCBI Taxonomy" id="1073327"/>
    <lineage>
        <taxon>Bacteria</taxon>
        <taxon>Pseudomonadati</taxon>
        <taxon>Bacteroidota</taxon>
        <taxon>Cytophagia</taxon>
        <taxon>Cytophagales</taxon>
        <taxon>Cyclobacteriaceae</taxon>
        <taxon>Algoriphagus</taxon>
    </lineage>
</organism>
<sequence length="389" mass="43454">MSKTKKLKIGLVGGGPGSFIGAIHLNGALMDGLFELAAGAFSSNPEKSKIRGEELMLDPSRVYASYDEMFEKELELPEDVRIDVVVIVTPNNLHFDPTVKALKAGFHVALDKPLTLNYQEAKDLYHIVKASDKRFLLTHTYSGYPMIKQAKQMIAEGKIGKVWKIYVEYPQGWLYKLLENEDNKQAAWRTDPKINGLAGCMGDIGTHAFHLSEYVSGLKMEKLCADLHIKVEGRPIDDDGVVLMNFDNGATGILMASQTDTGLENNLRIRIFGDKGGIEWQQEDNNSLTVRYPNQPAQIYRAGTGYLGSLANENTRTPAGHPEGYIEAFANLYRNFARCIYAERAGETPKPEWEDYPGIEDGIRGMAFIDHVLKSTESDQKWTPFIVEK</sequence>